<reference evidence="1" key="2">
    <citation type="submission" date="2018-03" db="EMBL/GenBank/DDBJ databases">
        <title>The Triticum urartu genome reveals the dynamic nature of wheat genome evolution.</title>
        <authorList>
            <person name="Ling H."/>
            <person name="Ma B."/>
            <person name="Shi X."/>
            <person name="Liu H."/>
            <person name="Dong L."/>
            <person name="Sun H."/>
            <person name="Cao Y."/>
            <person name="Gao Q."/>
            <person name="Zheng S."/>
            <person name="Li Y."/>
            <person name="Yu Y."/>
            <person name="Du H."/>
            <person name="Qi M."/>
            <person name="Li Y."/>
            <person name="Yu H."/>
            <person name="Cui Y."/>
            <person name="Wang N."/>
            <person name="Chen C."/>
            <person name="Wu H."/>
            <person name="Zhao Y."/>
            <person name="Zhang J."/>
            <person name="Li Y."/>
            <person name="Zhou W."/>
            <person name="Zhang B."/>
            <person name="Hu W."/>
            <person name="Eijk M."/>
            <person name="Tang J."/>
            <person name="Witsenboer H."/>
            <person name="Zhao S."/>
            <person name="Li Z."/>
            <person name="Zhang A."/>
            <person name="Wang D."/>
            <person name="Liang C."/>
        </authorList>
    </citation>
    <scope>NUCLEOTIDE SEQUENCE [LARGE SCALE GENOMIC DNA]</scope>
    <source>
        <strain evidence="1">cv. G1812</strain>
    </source>
</reference>
<organism evidence="1 2">
    <name type="scientific">Triticum urartu</name>
    <name type="common">Red wild einkorn</name>
    <name type="synonym">Crithodium urartu</name>
    <dbReference type="NCBI Taxonomy" id="4572"/>
    <lineage>
        <taxon>Eukaryota</taxon>
        <taxon>Viridiplantae</taxon>
        <taxon>Streptophyta</taxon>
        <taxon>Embryophyta</taxon>
        <taxon>Tracheophyta</taxon>
        <taxon>Spermatophyta</taxon>
        <taxon>Magnoliopsida</taxon>
        <taxon>Liliopsida</taxon>
        <taxon>Poales</taxon>
        <taxon>Poaceae</taxon>
        <taxon>BOP clade</taxon>
        <taxon>Pooideae</taxon>
        <taxon>Triticodae</taxon>
        <taxon>Triticeae</taxon>
        <taxon>Triticinae</taxon>
        <taxon>Triticum</taxon>
    </lineage>
</organism>
<dbReference type="AlphaFoldDB" id="A0A8R7UZG9"/>
<sequence length="135" mass="15180">RSPSLPLSLSPSPTNACVSSLSPAAAAGEHRSIASSNVGQVHYRFAGWIPWHCICLRRHRFRQEDLWRHCVQDGDRQGVVSGHGRQVPGLAPCRRAAGRHEPHQPPELHRQGPLNVLRRKLDQRFASTMQPKFLF</sequence>
<dbReference type="Proteomes" id="UP000015106">
    <property type="component" value="Chromosome 7"/>
</dbReference>
<proteinExistence type="predicted"/>
<reference evidence="1" key="3">
    <citation type="submission" date="2022-06" db="UniProtKB">
        <authorList>
            <consortium name="EnsemblPlants"/>
        </authorList>
    </citation>
    <scope>IDENTIFICATION</scope>
</reference>
<dbReference type="Gramene" id="TuG1812G0600003849.01.T01">
    <property type="protein sequence ID" value="TuG1812G0600003849.01.T01"/>
    <property type="gene ID" value="TuG1812G0600003849.01"/>
</dbReference>
<accession>A0A8R7UZG9</accession>
<name>A0A8R7UZG9_TRIUA</name>
<keyword evidence="2" id="KW-1185">Reference proteome</keyword>
<dbReference type="EnsemblPlants" id="TuG1812G0600003849.01.T01">
    <property type="protein sequence ID" value="TuG1812G0600003849.01.T01"/>
    <property type="gene ID" value="TuG1812G0600003849.01"/>
</dbReference>
<protein>
    <submittedName>
        <fullName evidence="1">Uncharacterized protein</fullName>
    </submittedName>
</protein>
<evidence type="ECO:0000313" key="1">
    <source>
        <dbReference type="EnsemblPlants" id="TuG1812G0600003849.01.T01"/>
    </source>
</evidence>
<reference evidence="2" key="1">
    <citation type="journal article" date="2013" name="Nature">
        <title>Draft genome of the wheat A-genome progenitor Triticum urartu.</title>
        <authorList>
            <person name="Ling H.Q."/>
            <person name="Zhao S."/>
            <person name="Liu D."/>
            <person name="Wang J."/>
            <person name="Sun H."/>
            <person name="Zhang C."/>
            <person name="Fan H."/>
            <person name="Li D."/>
            <person name="Dong L."/>
            <person name="Tao Y."/>
            <person name="Gao C."/>
            <person name="Wu H."/>
            <person name="Li Y."/>
            <person name="Cui Y."/>
            <person name="Guo X."/>
            <person name="Zheng S."/>
            <person name="Wang B."/>
            <person name="Yu K."/>
            <person name="Liang Q."/>
            <person name="Yang W."/>
            <person name="Lou X."/>
            <person name="Chen J."/>
            <person name="Feng M."/>
            <person name="Jian J."/>
            <person name="Zhang X."/>
            <person name="Luo G."/>
            <person name="Jiang Y."/>
            <person name="Liu J."/>
            <person name="Wang Z."/>
            <person name="Sha Y."/>
            <person name="Zhang B."/>
            <person name="Wu H."/>
            <person name="Tang D."/>
            <person name="Shen Q."/>
            <person name="Xue P."/>
            <person name="Zou S."/>
            <person name="Wang X."/>
            <person name="Liu X."/>
            <person name="Wang F."/>
            <person name="Yang Y."/>
            <person name="An X."/>
            <person name="Dong Z."/>
            <person name="Zhang K."/>
            <person name="Zhang X."/>
            <person name="Luo M.C."/>
            <person name="Dvorak J."/>
            <person name="Tong Y."/>
            <person name="Wang J."/>
            <person name="Yang H."/>
            <person name="Li Z."/>
            <person name="Wang D."/>
            <person name="Zhang A."/>
            <person name="Wang J."/>
        </authorList>
    </citation>
    <scope>NUCLEOTIDE SEQUENCE</scope>
    <source>
        <strain evidence="2">cv. G1812</strain>
    </source>
</reference>
<evidence type="ECO:0000313" key="2">
    <source>
        <dbReference type="Proteomes" id="UP000015106"/>
    </source>
</evidence>